<name>A0AAJ7THR1_PETMA</name>
<evidence type="ECO:0000256" key="4">
    <source>
        <dbReference type="ARBA" id="ARBA00023128"/>
    </source>
</evidence>
<keyword evidence="7" id="KW-1185">Reference proteome</keyword>
<proteinExistence type="inferred from homology"/>
<evidence type="ECO:0000313" key="8">
    <source>
        <dbReference type="RefSeq" id="XP_032818079.1"/>
    </source>
</evidence>
<dbReference type="InterPro" id="IPR010729">
    <property type="entry name" value="Ribosomal_uL29_mit"/>
</dbReference>
<dbReference type="InterPro" id="IPR038340">
    <property type="entry name" value="MRP-L47_sf"/>
</dbReference>
<dbReference type="GO" id="GO:0003735">
    <property type="term" value="F:structural constituent of ribosome"/>
    <property type="evidence" value="ECO:0007669"/>
    <property type="project" value="InterPro"/>
</dbReference>
<dbReference type="GeneID" id="116946918"/>
<evidence type="ECO:0000313" key="7">
    <source>
        <dbReference type="Proteomes" id="UP001318040"/>
    </source>
</evidence>
<dbReference type="AlphaFoldDB" id="A0AAJ7THR1"/>
<keyword evidence="5" id="KW-0687">Ribonucleoprotein</keyword>
<dbReference type="KEGG" id="pmrn:116946918"/>
<gene>
    <name evidence="8" type="primary">MRPL47</name>
</gene>
<keyword evidence="3 8" id="KW-0689">Ribosomal protein</keyword>
<sequence length="266" mass="31310">MAASWCSHVAGLTRLLGRRLRVSHRPAPSPVARSRALLPSHGCFRVEPLSGTAGVPSAAWTRALHTSGVRAGLEEFFDDPKRWGEETVKSGSSWGIRLLRGKSSEDLHKLWYVLLKEYNMLLTLEQEAKRQSVPMPSPERIKKVKHSMDRVDGVVREREKALRLLQTGQELPRPGEWRKNVFGFTTWYNFKEHPIPWFMNRRYKRRRFYTPCFVKPYIRLRIEKHLREKRRKRLRDTRLQKRLLERFPRYAEREAAAKEVAESGRQ</sequence>
<comment type="subcellular location">
    <subcellularLocation>
        <location evidence="1">Mitochondrion</location>
    </subcellularLocation>
</comment>
<evidence type="ECO:0000256" key="1">
    <source>
        <dbReference type="ARBA" id="ARBA00004173"/>
    </source>
</evidence>
<dbReference type="RefSeq" id="XP_032818079.1">
    <property type="nucleotide sequence ID" value="XM_032962188.1"/>
</dbReference>
<reference evidence="8" key="1">
    <citation type="submission" date="2025-08" db="UniProtKB">
        <authorList>
            <consortium name="RefSeq"/>
        </authorList>
    </citation>
    <scope>IDENTIFICATION</scope>
    <source>
        <tissue evidence="8">Sperm</tissue>
    </source>
</reference>
<evidence type="ECO:0000256" key="2">
    <source>
        <dbReference type="ARBA" id="ARBA00009254"/>
    </source>
</evidence>
<dbReference type="GO" id="GO:0005762">
    <property type="term" value="C:mitochondrial large ribosomal subunit"/>
    <property type="evidence" value="ECO:0007669"/>
    <property type="project" value="TreeGrafter"/>
</dbReference>
<evidence type="ECO:0000256" key="6">
    <source>
        <dbReference type="ARBA" id="ARBA00035289"/>
    </source>
</evidence>
<dbReference type="Proteomes" id="UP001318040">
    <property type="component" value="Chromosome 28"/>
</dbReference>
<comment type="similarity">
    <text evidence="2">Belongs to the universal ribosomal protein uL29 family.</text>
</comment>
<keyword evidence="4" id="KW-0496">Mitochondrion</keyword>
<dbReference type="PANTHER" id="PTHR21183:SF18">
    <property type="entry name" value="LARGE RIBOSOMAL SUBUNIT PROTEIN UL29M"/>
    <property type="match status" value="1"/>
</dbReference>
<organism evidence="7 8">
    <name type="scientific">Petromyzon marinus</name>
    <name type="common">Sea lamprey</name>
    <dbReference type="NCBI Taxonomy" id="7757"/>
    <lineage>
        <taxon>Eukaryota</taxon>
        <taxon>Metazoa</taxon>
        <taxon>Chordata</taxon>
        <taxon>Craniata</taxon>
        <taxon>Vertebrata</taxon>
        <taxon>Cyclostomata</taxon>
        <taxon>Hyperoartia</taxon>
        <taxon>Petromyzontiformes</taxon>
        <taxon>Petromyzontidae</taxon>
        <taxon>Petromyzon</taxon>
    </lineage>
</organism>
<dbReference type="CTD" id="57129"/>
<dbReference type="PANTHER" id="PTHR21183">
    <property type="entry name" value="RIBOSOMAL PROTEIN L47, MITOCHONDRIAL-RELATED"/>
    <property type="match status" value="1"/>
</dbReference>
<dbReference type="Gene3D" id="6.10.330.20">
    <property type="match status" value="1"/>
</dbReference>
<dbReference type="Pfam" id="PF06984">
    <property type="entry name" value="MRP-L47"/>
    <property type="match status" value="1"/>
</dbReference>
<dbReference type="GO" id="GO:0032543">
    <property type="term" value="P:mitochondrial translation"/>
    <property type="evidence" value="ECO:0007669"/>
    <property type="project" value="TreeGrafter"/>
</dbReference>
<evidence type="ECO:0000256" key="5">
    <source>
        <dbReference type="ARBA" id="ARBA00023274"/>
    </source>
</evidence>
<evidence type="ECO:0000256" key="3">
    <source>
        <dbReference type="ARBA" id="ARBA00022980"/>
    </source>
</evidence>
<accession>A0AAJ7THR1</accession>
<protein>
    <recommendedName>
        <fullName evidence="6">Large ribosomal subunit protein uL29m</fullName>
    </recommendedName>
</protein>